<reference evidence="7" key="1">
    <citation type="journal article" date="2019" name="Int. J. Syst. Evol. Microbiol.">
        <title>The Global Catalogue of Microorganisms (GCM) 10K type strain sequencing project: providing services to taxonomists for standard genome sequencing and annotation.</title>
        <authorList>
            <consortium name="The Broad Institute Genomics Platform"/>
            <consortium name="The Broad Institute Genome Sequencing Center for Infectious Disease"/>
            <person name="Wu L."/>
            <person name="Ma J."/>
        </authorList>
    </citation>
    <scope>NUCLEOTIDE SEQUENCE [LARGE SCALE GENOMIC DNA]</scope>
    <source>
        <strain evidence="7">CCUG 60214</strain>
    </source>
</reference>
<proteinExistence type="predicted"/>
<comment type="caution">
    <text evidence="6">The sequence shown here is derived from an EMBL/GenBank/DDBJ whole genome shotgun (WGS) entry which is preliminary data.</text>
</comment>
<gene>
    <name evidence="6" type="ORF">ACFQ3T_35230</name>
</gene>
<dbReference type="EMBL" id="JBHTLK010000388">
    <property type="protein sequence ID" value="MFD1152419.1"/>
    <property type="molecule type" value="Genomic_DNA"/>
</dbReference>
<sequence>MSDSDVFLADCPARTTLRLVADTWAVVVVFGLGPGPLRHNDLLDRIGGISKKVLTQTLRKLEANGLVARRRLGTAPPGVEYRLTPLGRSLLGPVSALARWAEEHADELAGDPADDPADNPAGDPVEEPVRG</sequence>
<dbReference type="SUPFAM" id="SSF46785">
    <property type="entry name" value="Winged helix' DNA-binding domain"/>
    <property type="match status" value="1"/>
</dbReference>
<dbReference type="InterPro" id="IPR036390">
    <property type="entry name" value="WH_DNA-bd_sf"/>
</dbReference>
<dbReference type="Gene3D" id="1.10.10.10">
    <property type="entry name" value="Winged helix-like DNA-binding domain superfamily/Winged helix DNA-binding domain"/>
    <property type="match status" value="1"/>
</dbReference>
<dbReference type="PROSITE" id="PS51118">
    <property type="entry name" value="HTH_HXLR"/>
    <property type="match status" value="1"/>
</dbReference>
<dbReference type="Proteomes" id="UP001597168">
    <property type="component" value="Unassembled WGS sequence"/>
</dbReference>
<dbReference type="PANTHER" id="PTHR33204">
    <property type="entry name" value="TRANSCRIPTIONAL REGULATOR, MARR FAMILY"/>
    <property type="match status" value="1"/>
</dbReference>
<feature type="compositionally biased region" description="Acidic residues" evidence="4">
    <location>
        <begin position="108"/>
        <end position="117"/>
    </location>
</feature>
<evidence type="ECO:0000256" key="1">
    <source>
        <dbReference type="ARBA" id="ARBA00023015"/>
    </source>
</evidence>
<dbReference type="Pfam" id="PF01638">
    <property type="entry name" value="HxlR"/>
    <property type="match status" value="1"/>
</dbReference>
<evidence type="ECO:0000256" key="2">
    <source>
        <dbReference type="ARBA" id="ARBA00023125"/>
    </source>
</evidence>
<name>A0ABW3R5R9_9PSEU</name>
<keyword evidence="2" id="KW-0238">DNA-binding</keyword>
<evidence type="ECO:0000259" key="5">
    <source>
        <dbReference type="PROSITE" id="PS51118"/>
    </source>
</evidence>
<protein>
    <submittedName>
        <fullName evidence="6">Winged helix-turn-helix transcriptional regulator</fullName>
    </submittedName>
</protein>
<dbReference type="InterPro" id="IPR002577">
    <property type="entry name" value="HTH_HxlR"/>
</dbReference>
<evidence type="ECO:0000256" key="4">
    <source>
        <dbReference type="SAM" id="MobiDB-lite"/>
    </source>
</evidence>
<feature type="domain" description="HTH hxlR-type" evidence="5">
    <location>
        <begin position="11"/>
        <end position="109"/>
    </location>
</feature>
<dbReference type="InterPro" id="IPR036388">
    <property type="entry name" value="WH-like_DNA-bd_sf"/>
</dbReference>
<dbReference type="RefSeq" id="WP_380730254.1">
    <property type="nucleotide sequence ID" value="NZ_JBHTLK010000388.1"/>
</dbReference>
<evidence type="ECO:0000256" key="3">
    <source>
        <dbReference type="ARBA" id="ARBA00023163"/>
    </source>
</evidence>
<evidence type="ECO:0000313" key="6">
    <source>
        <dbReference type="EMBL" id="MFD1152419.1"/>
    </source>
</evidence>
<keyword evidence="7" id="KW-1185">Reference proteome</keyword>
<keyword evidence="1" id="KW-0805">Transcription regulation</keyword>
<organism evidence="6 7">
    <name type="scientific">Saccharothrix hoggarensis</name>
    <dbReference type="NCBI Taxonomy" id="913853"/>
    <lineage>
        <taxon>Bacteria</taxon>
        <taxon>Bacillati</taxon>
        <taxon>Actinomycetota</taxon>
        <taxon>Actinomycetes</taxon>
        <taxon>Pseudonocardiales</taxon>
        <taxon>Pseudonocardiaceae</taxon>
        <taxon>Saccharothrix</taxon>
    </lineage>
</organism>
<keyword evidence="3" id="KW-0804">Transcription</keyword>
<evidence type="ECO:0000313" key="7">
    <source>
        <dbReference type="Proteomes" id="UP001597168"/>
    </source>
</evidence>
<feature type="region of interest" description="Disordered" evidence="4">
    <location>
        <begin position="102"/>
        <end position="131"/>
    </location>
</feature>
<accession>A0ABW3R5R9</accession>
<dbReference type="PANTHER" id="PTHR33204:SF18">
    <property type="entry name" value="TRANSCRIPTIONAL REGULATORY PROTEIN"/>
    <property type="match status" value="1"/>
</dbReference>